<dbReference type="PANTHER" id="PTHR23418">
    <property type="entry name" value="ACIREDUCTONE DIOXYGENASE"/>
    <property type="match status" value="1"/>
</dbReference>
<dbReference type="OrthoDB" id="441572at2759"/>
<keyword evidence="5" id="KW-0479">Metal-binding</keyword>
<dbReference type="SUPFAM" id="SSF51182">
    <property type="entry name" value="RmlC-like cupins"/>
    <property type="match status" value="1"/>
</dbReference>
<evidence type="ECO:0000256" key="8">
    <source>
        <dbReference type="ARBA" id="ARBA00023004"/>
    </source>
</evidence>
<evidence type="ECO:0000256" key="6">
    <source>
        <dbReference type="ARBA" id="ARBA00022964"/>
    </source>
</evidence>
<sequence length="255" mass="29295">MIDSNFNGQRTQVVTPLQLRFLTLPHRRCPRGLFLIILPRTPYHLSQLPYPVISMSFSTDVPKLTAWFLPEDDDTVQRAPALPHDTGKKVSQKELAKLGVLATEVKSLEAWEQDTNLDQIRKDRGYTTYDTVDSHNLPKGTQVKFFTEHLHTDEEIRFLGRGSAYFDIRDTKDKWIRIKIGPGALIILPAGLWHRFHIAQEAGSDILVYRLFTTNPQWKSYPRRGVNGNMAVTNEDSATVQLVRERYLQQLQVQA</sequence>
<keyword evidence="7" id="KW-0560">Oxidoreductase</keyword>
<evidence type="ECO:0000256" key="10">
    <source>
        <dbReference type="ARBA" id="ARBA00039005"/>
    </source>
</evidence>
<reference evidence="11 12" key="1">
    <citation type="submission" date="2020-04" db="EMBL/GenBank/DDBJ databases">
        <title>Perkinsus olseni comparative genomics.</title>
        <authorList>
            <person name="Bogema D.R."/>
        </authorList>
    </citation>
    <scope>NUCLEOTIDE SEQUENCE [LARGE SCALE GENOMIC DNA]</scope>
    <source>
        <strain evidence="11">ATCC PRA-179</strain>
    </source>
</reference>
<dbReference type="AlphaFoldDB" id="A0A7J6M2G2"/>
<evidence type="ECO:0000256" key="9">
    <source>
        <dbReference type="ARBA" id="ARBA00023167"/>
    </source>
</evidence>
<keyword evidence="6 11" id="KW-0223">Dioxygenase</keyword>
<dbReference type="EMBL" id="JABAHT010000087">
    <property type="protein sequence ID" value="KAF4665748.1"/>
    <property type="molecule type" value="Genomic_DNA"/>
</dbReference>
<evidence type="ECO:0000256" key="3">
    <source>
        <dbReference type="ARBA" id="ARBA00022596"/>
    </source>
</evidence>
<dbReference type="PANTHER" id="PTHR23418:SF0">
    <property type="entry name" value="ACIREDUCTONE DIOXYGENASE"/>
    <property type="match status" value="1"/>
</dbReference>
<comment type="caution">
    <text evidence="11">The sequence shown here is derived from an EMBL/GenBank/DDBJ whole genome shotgun (WGS) entry which is preliminary data.</text>
</comment>
<keyword evidence="3" id="KW-0533">Nickel</keyword>
<dbReference type="GO" id="GO:0046872">
    <property type="term" value="F:metal ion binding"/>
    <property type="evidence" value="ECO:0007669"/>
    <property type="project" value="UniProtKB-KW"/>
</dbReference>
<dbReference type="Proteomes" id="UP000570595">
    <property type="component" value="Unassembled WGS sequence"/>
</dbReference>
<dbReference type="Gene3D" id="2.60.120.10">
    <property type="entry name" value="Jelly Rolls"/>
    <property type="match status" value="1"/>
</dbReference>
<comment type="catalytic activity">
    <reaction evidence="1">
        <text>1,2-dihydroxy-5-(methylsulfanyl)pent-1-en-3-one + O2 = 4-methylsulfanyl-2-oxobutanoate + formate + 2 H(+)</text>
        <dbReference type="Rhea" id="RHEA:24504"/>
        <dbReference type="ChEBI" id="CHEBI:15378"/>
        <dbReference type="ChEBI" id="CHEBI:15379"/>
        <dbReference type="ChEBI" id="CHEBI:15740"/>
        <dbReference type="ChEBI" id="CHEBI:16723"/>
        <dbReference type="ChEBI" id="CHEBI:49252"/>
        <dbReference type="EC" id="1.13.11.54"/>
    </reaction>
</comment>
<evidence type="ECO:0000256" key="5">
    <source>
        <dbReference type="ARBA" id="ARBA00022723"/>
    </source>
</evidence>
<comment type="cofactor">
    <cofactor evidence="2">
        <name>Fe(2+)</name>
        <dbReference type="ChEBI" id="CHEBI:29033"/>
    </cofactor>
</comment>
<dbReference type="InterPro" id="IPR004313">
    <property type="entry name" value="ARD"/>
</dbReference>
<name>A0A7J6M2G2_PEROL</name>
<keyword evidence="8" id="KW-0408">Iron</keyword>
<evidence type="ECO:0000256" key="1">
    <source>
        <dbReference type="ARBA" id="ARBA00000428"/>
    </source>
</evidence>
<dbReference type="CDD" id="cd02232">
    <property type="entry name" value="cupin_ARD"/>
    <property type="match status" value="1"/>
</dbReference>
<protein>
    <recommendedName>
        <fullName evidence="10">acireductone dioxygenase (Fe(2+)-requiring)</fullName>
        <ecNumber evidence="10">1.13.11.54</ecNumber>
    </recommendedName>
</protein>
<evidence type="ECO:0000256" key="2">
    <source>
        <dbReference type="ARBA" id="ARBA00001954"/>
    </source>
</evidence>
<dbReference type="Pfam" id="PF03079">
    <property type="entry name" value="ARD"/>
    <property type="match status" value="1"/>
</dbReference>
<accession>A0A7J6M2G2</accession>
<dbReference type="EC" id="1.13.11.54" evidence="10"/>
<dbReference type="GO" id="GO:0009086">
    <property type="term" value="P:methionine biosynthetic process"/>
    <property type="evidence" value="ECO:0007669"/>
    <property type="project" value="UniProtKB-KW"/>
</dbReference>
<keyword evidence="9" id="KW-0486">Methionine biosynthesis</keyword>
<organism evidence="11 12">
    <name type="scientific">Perkinsus olseni</name>
    <name type="common">Perkinsus atlanticus</name>
    <dbReference type="NCBI Taxonomy" id="32597"/>
    <lineage>
        <taxon>Eukaryota</taxon>
        <taxon>Sar</taxon>
        <taxon>Alveolata</taxon>
        <taxon>Perkinsozoa</taxon>
        <taxon>Perkinsea</taxon>
        <taxon>Perkinsida</taxon>
        <taxon>Perkinsidae</taxon>
        <taxon>Perkinsus</taxon>
    </lineage>
</organism>
<evidence type="ECO:0000313" key="12">
    <source>
        <dbReference type="Proteomes" id="UP000570595"/>
    </source>
</evidence>
<keyword evidence="4" id="KW-0028">Amino-acid biosynthesis</keyword>
<proteinExistence type="predicted"/>
<gene>
    <name evidence="11" type="primary">ADI1_3</name>
    <name evidence="11" type="ORF">FOZ61_010555</name>
</gene>
<dbReference type="InterPro" id="IPR014710">
    <property type="entry name" value="RmlC-like_jellyroll"/>
</dbReference>
<evidence type="ECO:0000313" key="11">
    <source>
        <dbReference type="EMBL" id="KAF4665748.1"/>
    </source>
</evidence>
<evidence type="ECO:0000256" key="4">
    <source>
        <dbReference type="ARBA" id="ARBA00022605"/>
    </source>
</evidence>
<evidence type="ECO:0000256" key="7">
    <source>
        <dbReference type="ARBA" id="ARBA00023002"/>
    </source>
</evidence>
<dbReference type="GO" id="GO:0010309">
    <property type="term" value="F:acireductone dioxygenase [iron(II)-requiring] activity"/>
    <property type="evidence" value="ECO:0007669"/>
    <property type="project" value="UniProtKB-EC"/>
</dbReference>
<dbReference type="InterPro" id="IPR011051">
    <property type="entry name" value="RmlC_Cupin_sf"/>
</dbReference>